<evidence type="ECO:0000313" key="2">
    <source>
        <dbReference type="Proteomes" id="UP001066276"/>
    </source>
</evidence>
<dbReference type="Proteomes" id="UP001066276">
    <property type="component" value="Chromosome 5"/>
</dbReference>
<dbReference type="EMBL" id="JANPWB010000009">
    <property type="protein sequence ID" value="KAJ1158072.1"/>
    <property type="molecule type" value="Genomic_DNA"/>
</dbReference>
<accession>A0AAV7S244</accession>
<evidence type="ECO:0000313" key="1">
    <source>
        <dbReference type="EMBL" id="KAJ1158072.1"/>
    </source>
</evidence>
<organism evidence="1 2">
    <name type="scientific">Pleurodeles waltl</name>
    <name type="common">Iberian ribbed newt</name>
    <dbReference type="NCBI Taxonomy" id="8319"/>
    <lineage>
        <taxon>Eukaryota</taxon>
        <taxon>Metazoa</taxon>
        <taxon>Chordata</taxon>
        <taxon>Craniata</taxon>
        <taxon>Vertebrata</taxon>
        <taxon>Euteleostomi</taxon>
        <taxon>Amphibia</taxon>
        <taxon>Batrachia</taxon>
        <taxon>Caudata</taxon>
        <taxon>Salamandroidea</taxon>
        <taxon>Salamandridae</taxon>
        <taxon>Pleurodelinae</taxon>
        <taxon>Pleurodeles</taxon>
    </lineage>
</organism>
<gene>
    <name evidence="1" type="ORF">NDU88_010767</name>
</gene>
<comment type="caution">
    <text evidence="1">The sequence shown here is derived from an EMBL/GenBank/DDBJ whole genome shotgun (WGS) entry which is preliminary data.</text>
</comment>
<name>A0AAV7S244_PLEWA</name>
<protein>
    <submittedName>
        <fullName evidence="1">Uncharacterized protein</fullName>
    </submittedName>
</protein>
<keyword evidence="2" id="KW-1185">Reference proteome</keyword>
<sequence length="308" mass="33902">MFRQWRLTVLGPRGDSAKHQRNLTVDSNGPMGQLKIDKCQIVGKSTDLEVNNPIVINMSQTKMKRPIGTPLTNVVLNNSDYPCTLTSREQLLNAHDEDEAGISVGIWAQFLPCETTNKSKSGSITIMGANGSSAHILNREPRRSGGNYPATLQAGTLHEAQFTTKNGGGGASLLFYPDYISKCPFHIVNRGNIVRLTRLIPSLGNVSSNNIRSIEFLNPGLGNLRDYSRVTSGSEELAQRVLQKAKTFKNWGTTISVPKTIRYCRPLSFNSEEPRLNRTMTSYSVLRNALSKSPGQPTNLARDKTSNP</sequence>
<dbReference type="AlphaFoldDB" id="A0AAV7S244"/>
<proteinExistence type="predicted"/>
<reference evidence="1" key="1">
    <citation type="journal article" date="2022" name="bioRxiv">
        <title>Sequencing and chromosome-scale assembly of the giantPleurodeles waltlgenome.</title>
        <authorList>
            <person name="Brown T."/>
            <person name="Elewa A."/>
            <person name="Iarovenko S."/>
            <person name="Subramanian E."/>
            <person name="Araus A.J."/>
            <person name="Petzold A."/>
            <person name="Susuki M."/>
            <person name="Suzuki K.-i.T."/>
            <person name="Hayashi T."/>
            <person name="Toyoda A."/>
            <person name="Oliveira C."/>
            <person name="Osipova E."/>
            <person name="Leigh N.D."/>
            <person name="Simon A."/>
            <person name="Yun M.H."/>
        </authorList>
    </citation>
    <scope>NUCLEOTIDE SEQUENCE</scope>
    <source>
        <strain evidence="1">20211129_DDA</strain>
        <tissue evidence="1">Liver</tissue>
    </source>
</reference>